<evidence type="ECO:0000313" key="5">
    <source>
        <dbReference type="EMBL" id="QEN04300.1"/>
    </source>
</evidence>
<keyword evidence="3" id="KW-0326">Glycosidase</keyword>
<dbReference type="GO" id="GO:0009313">
    <property type="term" value="P:oligosaccharide catabolic process"/>
    <property type="evidence" value="ECO:0007669"/>
    <property type="project" value="TreeGrafter"/>
</dbReference>
<sequence length="552" mass="64658">MYWKNSVVYQIYPRSFLDSNSDGIGDIQGIISKLDYLENLGVDILWICPVYDSPMDDNGYDISDYYNIAKEFGTLEDMKKLIYEAGKRGLKIIMDLVINHTSDEHSWFLESKSSLLSSKREWYIWADPDKNGDPPSNIKSIFGGSSWEFDEKTKQYYFHVFSKKQPCLNWNNREVRTQLYKMINWWLDLGISGFRVDAITYIKKSDRIFNPSNTNDIHCNDVCLNQNGIDKWLNELKLFGFENGEVMTVAEAPGVQGDNLLKYTGSSGFFSMIFTFDHVDLDLKDGGLWNDPKNWGIKELRKALFSTQKLLDNSGWPALYFENHDQPRSINKYFPEKSISIYTKKLLAMLLFFQKGTPFIYQGQEIGMTNVKYDSIEKYKDIASVNQYNECILSGFTKNDALKVLWNRSRDNSRTPMQWSREINAGFSKIKPWIEINENYTYINVEDQLINSKSLLHFYRSLIKLRKSSEYRDLIIYGKFIPLLQNSQNLISFKREYKNKYLIFICNFSDKEVPYNPDCGIDKVVVSNYETWDILLQFNRLRAYETVVYIAK</sequence>
<dbReference type="EMBL" id="CP035807">
    <property type="protein sequence ID" value="QEN04300.1"/>
    <property type="molecule type" value="Genomic_DNA"/>
</dbReference>
<gene>
    <name evidence="5" type="ORF">EW093_06155</name>
</gene>
<dbReference type="InterPro" id="IPR006047">
    <property type="entry name" value="GH13_cat_dom"/>
</dbReference>
<evidence type="ECO:0000256" key="1">
    <source>
        <dbReference type="ARBA" id="ARBA00008061"/>
    </source>
</evidence>
<dbReference type="Gene3D" id="3.90.400.10">
    <property type="entry name" value="Oligo-1,6-glucosidase, Domain 2"/>
    <property type="match status" value="1"/>
</dbReference>
<dbReference type="CDD" id="cd11333">
    <property type="entry name" value="AmyAc_SI_OligoGlu_DGase"/>
    <property type="match status" value="1"/>
</dbReference>
<dbReference type="InterPro" id="IPR017853">
    <property type="entry name" value="GH"/>
</dbReference>
<evidence type="ECO:0000256" key="2">
    <source>
        <dbReference type="ARBA" id="ARBA00022801"/>
    </source>
</evidence>
<dbReference type="InterPro" id="IPR045857">
    <property type="entry name" value="O16G_dom_2"/>
</dbReference>
<dbReference type="PANTHER" id="PTHR10357:SF178">
    <property type="entry name" value="OLIGO-1,6-GLUCOSIDASE 3-RELATED"/>
    <property type="match status" value="1"/>
</dbReference>
<organism evidence="5 6">
    <name type="scientific">Thiospirochaeta perfilievii</name>
    <dbReference type="NCBI Taxonomy" id="252967"/>
    <lineage>
        <taxon>Bacteria</taxon>
        <taxon>Pseudomonadati</taxon>
        <taxon>Spirochaetota</taxon>
        <taxon>Spirochaetia</taxon>
        <taxon>Spirochaetales</taxon>
        <taxon>Spirochaetaceae</taxon>
        <taxon>Thiospirochaeta</taxon>
    </lineage>
</organism>
<dbReference type="Gene3D" id="3.20.20.80">
    <property type="entry name" value="Glycosidases"/>
    <property type="match status" value="1"/>
</dbReference>
<reference evidence="5 6" key="1">
    <citation type="submission" date="2019-02" db="EMBL/GenBank/DDBJ databases">
        <authorList>
            <person name="Fomenkov A."/>
            <person name="Dubinina G."/>
            <person name="Grabovich M."/>
            <person name="Vincze T."/>
            <person name="Roberts R.J."/>
        </authorList>
    </citation>
    <scope>NUCLEOTIDE SEQUENCE [LARGE SCALE GENOMIC DNA]</scope>
    <source>
        <strain evidence="5 6">P</strain>
    </source>
</reference>
<evidence type="ECO:0000313" key="6">
    <source>
        <dbReference type="Proteomes" id="UP000323824"/>
    </source>
</evidence>
<dbReference type="KEGG" id="sper:EW093_06155"/>
<dbReference type="PANTHER" id="PTHR10357">
    <property type="entry name" value="ALPHA-AMYLASE FAMILY MEMBER"/>
    <property type="match status" value="1"/>
</dbReference>
<dbReference type="SUPFAM" id="SSF51445">
    <property type="entry name" value="(Trans)glycosidases"/>
    <property type="match status" value="1"/>
</dbReference>
<accession>A0A5C1QB69</accession>
<reference evidence="5 6" key="2">
    <citation type="submission" date="2019-09" db="EMBL/GenBank/DDBJ databases">
        <title>Complete Genome Sequence and Methylome Analysis of free living Spirochaetas.</title>
        <authorList>
            <person name="Leshcheva N."/>
            <person name="Mikheeva N."/>
        </authorList>
    </citation>
    <scope>NUCLEOTIDE SEQUENCE [LARGE SCALE GENOMIC DNA]</scope>
    <source>
        <strain evidence="5 6">P</strain>
    </source>
</reference>
<dbReference type="AlphaFoldDB" id="A0A5C1QB69"/>
<comment type="similarity">
    <text evidence="1">Belongs to the glycosyl hydrolase 13 family.</text>
</comment>
<dbReference type="InterPro" id="IPR013780">
    <property type="entry name" value="Glyco_hydro_b"/>
</dbReference>
<dbReference type="FunFam" id="3.90.400.10:FF:000002">
    <property type="entry name" value="Sucrose isomerase"/>
    <property type="match status" value="1"/>
</dbReference>
<name>A0A5C1QB69_9SPIO</name>
<evidence type="ECO:0000259" key="4">
    <source>
        <dbReference type="SMART" id="SM00642"/>
    </source>
</evidence>
<protein>
    <submittedName>
        <fullName evidence="5">Alpha-glucosidase</fullName>
    </submittedName>
</protein>
<dbReference type="SMART" id="SM00642">
    <property type="entry name" value="Aamy"/>
    <property type="match status" value="1"/>
</dbReference>
<dbReference type="SUPFAM" id="SSF51011">
    <property type="entry name" value="Glycosyl hydrolase domain"/>
    <property type="match status" value="1"/>
</dbReference>
<dbReference type="Proteomes" id="UP000323824">
    <property type="component" value="Chromosome"/>
</dbReference>
<proteinExistence type="inferred from homology"/>
<dbReference type="Pfam" id="PF00128">
    <property type="entry name" value="Alpha-amylase"/>
    <property type="match status" value="1"/>
</dbReference>
<feature type="domain" description="Glycosyl hydrolase family 13 catalytic" evidence="4">
    <location>
        <begin position="10"/>
        <end position="414"/>
    </location>
</feature>
<keyword evidence="2" id="KW-0378">Hydrolase</keyword>
<dbReference type="Gene3D" id="2.60.40.1180">
    <property type="entry name" value="Golgi alpha-mannosidase II"/>
    <property type="match status" value="1"/>
</dbReference>
<dbReference type="GO" id="GO:0004556">
    <property type="term" value="F:alpha-amylase activity"/>
    <property type="evidence" value="ECO:0007669"/>
    <property type="project" value="TreeGrafter"/>
</dbReference>
<dbReference type="OrthoDB" id="9805159at2"/>
<keyword evidence="6" id="KW-1185">Reference proteome</keyword>
<dbReference type="FunFam" id="3.20.20.80:FF:000064">
    <property type="entry name" value="Oligo-1,6-glucosidase"/>
    <property type="match status" value="1"/>
</dbReference>
<dbReference type="RefSeq" id="WP_149567548.1">
    <property type="nucleotide sequence ID" value="NZ_CP035807.1"/>
</dbReference>
<evidence type="ECO:0000256" key="3">
    <source>
        <dbReference type="ARBA" id="ARBA00023295"/>
    </source>
</evidence>